<proteinExistence type="predicted"/>
<dbReference type="AlphaFoldDB" id="A0AAD3XGA3"/>
<name>A0AAD3XGA3_NEPGR</name>
<accession>A0AAD3XGA3</accession>
<gene>
    <name evidence="1" type="ORF">Nepgr_005334</name>
</gene>
<dbReference type="EMBL" id="BSYO01000004">
    <property type="protein sequence ID" value="GMH03495.1"/>
    <property type="molecule type" value="Genomic_DNA"/>
</dbReference>
<sequence length="144" mass="16003">MPEVRKLLAYGDSVVGCVDAQCYAGGFPLFCNCLCCCVKLIAGRIPAWVPPTRRIGSSALFLPVWMFADIASWAKLVIEIRLLAASLEHVLSSLLILRMGCTSALPRFFWPAIHLHYDDLFCNACELQYDAVGLRCAMQYDDLP</sequence>
<dbReference type="Proteomes" id="UP001279734">
    <property type="component" value="Unassembled WGS sequence"/>
</dbReference>
<evidence type="ECO:0000313" key="2">
    <source>
        <dbReference type="Proteomes" id="UP001279734"/>
    </source>
</evidence>
<organism evidence="1 2">
    <name type="scientific">Nepenthes gracilis</name>
    <name type="common">Slender pitcher plant</name>
    <dbReference type="NCBI Taxonomy" id="150966"/>
    <lineage>
        <taxon>Eukaryota</taxon>
        <taxon>Viridiplantae</taxon>
        <taxon>Streptophyta</taxon>
        <taxon>Embryophyta</taxon>
        <taxon>Tracheophyta</taxon>
        <taxon>Spermatophyta</taxon>
        <taxon>Magnoliopsida</taxon>
        <taxon>eudicotyledons</taxon>
        <taxon>Gunneridae</taxon>
        <taxon>Pentapetalae</taxon>
        <taxon>Caryophyllales</taxon>
        <taxon>Nepenthaceae</taxon>
        <taxon>Nepenthes</taxon>
    </lineage>
</organism>
<keyword evidence="2" id="KW-1185">Reference proteome</keyword>
<reference evidence="1" key="1">
    <citation type="submission" date="2023-05" db="EMBL/GenBank/DDBJ databases">
        <title>Nepenthes gracilis genome sequencing.</title>
        <authorList>
            <person name="Fukushima K."/>
        </authorList>
    </citation>
    <scope>NUCLEOTIDE SEQUENCE</scope>
    <source>
        <strain evidence="1">SING2019-196</strain>
    </source>
</reference>
<protein>
    <submittedName>
        <fullName evidence="1">Uncharacterized protein</fullName>
    </submittedName>
</protein>
<comment type="caution">
    <text evidence="1">The sequence shown here is derived from an EMBL/GenBank/DDBJ whole genome shotgun (WGS) entry which is preliminary data.</text>
</comment>
<evidence type="ECO:0000313" key="1">
    <source>
        <dbReference type="EMBL" id="GMH03495.1"/>
    </source>
</evidence>